<organism evidence="1 2">
    <name type="scientific">Eumeta variegata</name>
    <name type="common">Bagworm moth</name>
    <name type="synonym">Eumeta japonica</name>
    <dbReference type="NCBI Taxonomy" id="151549"/>
    <lineage>
        <taxon>Eukaryota</taxon>
        <taxon>Metazoa</taxon>
        <taxon>Ecdysozoa</taxon>
        <taxon>Arthropoda</taxon>
        <taxon>Hexapoda</taxon>
        <taxon>Insecta</taxon>
        <taxon>Pterygota</taxon>
        <taxon>Neoptera</taxon>
        <taxon>Endopterygota</taxon>
        <taxon>Lepidoptera</taxon>
        <taxon>Glossata</taxon>
        <taxon>Ditrysia</taxon>
        <taxon>Tineoidea</taxon>
        <taxon>Psychidae</taxon>
        <taxon>Oiketicinae</taxon>
        <taxon>Eumeta</taxon>
    </lineage>
</organism>
<proteinExistence type="predicted"/>
<gene>
    <name evidence="1" type="ORF">EVAR_7464_1</name>
</gene>
<dbReference type="Proteomes" id="UP000299102">
    <property type="component" value="Unassembled WGS sequence"/>
</dbReference>
<protein>
    <submittedName>
        <fullName evidence="1">Uncharacterized protein</fullName>
    </submittedName>
</protein>
<evidence type="ECO:0000313" key="1">
    <source>
        <dbReference type="EMBL" id="GBP94242.1"/>
    </source>
</evidence>
<reference evidence="1 2" key="1">
    <citation type="journal article" date="2019" name="Commun. Biol.">
        <title>The bagworm genome reveals a unique fibroin gene that provides high tensile strength.</title>
        <authorList>
            <person name="Kono N."/>
            <person name="Nakamura H."/>
            <person name="Ohtoshi R."/>
            <person name="Tomita M."/>
            <person name="Numata K."/>
            <person name="Arakawa K."/>
        </authorList>
    </citation>
    <scope>NUCLEOTIDE SEQUENCE [LARGE SCALE GENOMIC DNA]</scope>
</reference>
<name>A0A4C2A3A4_EUMVA</name>
<accession>A0A4C2A3A4</accession>
<dbReference type="AlphaFoldDB" id="A0A4C2A3A4"/>
<comment type="caution">
    <text evidence="1">The sequence shown here is derived from an EMBL/GenBank/DDBJ whole genome shotgun (WGS) entry which is preliminary data.</text>
</comment>
<keyword evidence="2" id="KW-1185">Reference proteome</keyword>
<dbReference type="EMBL" id="BGZK01002480">
    <property type="protein sequence ID" value="GBP94242.1"/>
    <property type="molecule type" value="Genomic_DNA"/>
</dbReference>
<evidence type="ECO:0000313" key="2">
    <source>
        <dbReference type="Proteomes" id="UP000299102"/>
    </source>
</evidence>
<sequence length="127" mass="14267">MTLYVYYSFCLINYLMSVTVSFNDNFLHDVNVKYIDEGIIRRIIILHRTNGVDKNSSLTAVNAVKSRCHLKLTSPLNNFSWSTSISASISLPTQLLEVVAPHRLINSAESPFGGSDIIFGIIVIRKF</sequence>